<keyword evidence="8" id="KW-0325">Glycoprotein</keyword>
<keyword evidence="3" id="KW-1003">Cell membrane</keyword>
<accession>A0A3B4C0J0</accession>
<evidence type="ECO:0000313" key="11">
    <source>
        <dbReference type="Ensembl" id="ENSPNAP00000004405.1"/>
    </source>
</evidence>
<evidence type="ECO:0000256" key="7">
    <source>
        <dbReference type="ARBA" id="ARBA00023139"/>
    </source>
</evidence>
<evidence type="ECO:0000313" key="12">
    <source>
        <dbReference type="Proteomes" id="UP001501920"/>
    </source>
</evidence>
<reference evidence="11" key="3">
    <citation type="submission" date="2025-09" db="UniProtKB">
        <authorList>
            <consortium name="Ensembl"/>
        </authorList>
    </citation>
    <scope>IDENTIFICATION</scope>
</reference>
<keyword evidence="5 10" id="KW-1133">Transmembrane helix</keyword>
<evidence type="ECO:0000256" key="6">
    <source>
        <dbReference type="ARBA" id="ARBA00023136"/>
    </source>
</evidence>
<gene>
    <name evidence="11" type="primary">CD151</name>
</gene>
<dbReference type="Ensembl" id="ENSPNAT00000007064.2">
    <property type="protein sequence ID" value="ENSPNAP00000004405.1"/>
    <property type="gene ID" value="ENSPNAG00000010864.2"/>
</dbReference>
<comment type="subcellular location">
    <subcellularLocation>
        <location evidence="1">Cell membrane</location>
        <topology evidence="1">Multi-pass membrane protein</topology>
    </subcellularLocation>
</comment>
<evidence type="ECO:0000256" key="1">
    <source>
        <dbReference type="ARBA" id="ARBA00004651"/>
    </source>
</evidence>
<evidence type="ECO:0000256" key="5">
    <source>
        <dbReference type="ARBA" id="ARBA00022989"/>
    </source>
</evidence>
<dbReference type="GO" id="GO:0005886">
    <property type="term" value="C:plasma membrane"/>
    <property type="evidence" value="ECO:0007669"/>
    <property type="project" value="UniProtKB-SubCell"/>
</dbReference>
<dbReference type="Gene3D" id="1.10.1450.10">
    <property type="entry name" value="Tetraspanin"/>
    <property type="match status" value="1"/>
</dbReference>
<evidence type="ECO:0000256" key="9">
    <source>
        <dbReference type="ARBA" id="ARBA00023288"/>
    </source>
</evidence>
<protein>
    <submittedName>
        <fullName evidence="11">Uncharacterized protein</fullName>
    </submittedName>
</protein>
<dbReference type="InterPro" id="IPR018499">
    <property type="entry name" value="Tetraspanin/Peripherin"/>
</dbReference>
<sequence>MVADEEKTNTCGTICLKYLLFTFNLLLWLSGGAVMAVGLWTLVDKSDYISLLSSSTYALAAYILIAAGAIVVLTGILGCCATIKESRGLLIAFFVLLLLIFLLEITAGVLAYVYYQECFPFCYELNEELRADLKKTMVQKYQKPGEEHITRAVDKLQQDLKCCGSNSSADWQQGDWTHTYADKRLVPDSCCKTPTDHCGVRDHPSNIYKVEGGCISKLEEFILQHLQILGAVGIGIAFLQVNHNIFIMNVAFCCPHVKYSYSFFLCSVFVTSFQDFWNDLHLLFVSKFKGGTLLRPYIQHSHTKNAPTLLILLPTFCCFVLLCNVNNL</sequence>
<dbReference type="GO" id="GO:0016477">
    <property type="term" value="P:cell migration"/>
    <property type="evidence" value="ECO:0007669"/>
    <property type="project" value="TreeGrafter"/>
</dbReference>
<dbReference type="FunFam" id="1.10.1450.10:FF:000005">
    <property type="entry name" value="Tetraspanin"/>
    <property type="match status" value="1"/>
</dbReference>
<feature type="transmembrane region" description="Helical" evidence="10">
    <location>
        <begin position="55"/>
        <end position="77"/>
    </location>
</feature>
<feature type="transmembrane region" description="Helical" evidence="10">
    <location>
        <begin position="18"/>
        <end position="43"/>
    </location>
</feature>
<evidence type="ECO:0000256" key="4">
    <source>
        <dbReference type="ARBA" id="ARBA00022692"/>
    </source>
</evidence>
<evidence type="ECO:0000256" key="3">
    <source>
        <dbReference type="ARBA" id="ARBA00022475"/>
    </source>
</evidence>
<evidence type="ECO:0000256" key="8">
    <source>
        <dbReference type="ARBA" id="ARBA00023180"/>
    </source>
</evidence>
<dbReference type="Proteomes" id="UP001501920">
    <property type="component" value="Chromosome 11"/>
</dbReference>
<evidence type="ECO:0000256" key="10">
    <source>
        <dbReference type="SAM" id="Phobius"/>
    </source>
</evidence>
<dbReference type="PANTHER" id="PTHR19282:SF487">
    <property type="entry name" value="CD151 ANTIGEN"/>
    <property type="match status" value="1"/>
</dbReference>
<evidence type="ECO:0000256" key="2">
    <source>
        <dbReference type="ARBA" id="ARBA00006840"/>
    </source>
</evidence>
<feature type="transmembrane region" description="Helical" evidence="10">
    <location>
        <begin position="306"/>
        <end position="325"/>
    </location>
</feature>
<dbReference type="InterPro" id="IPR008952">
    <property type="entry name" value="Tetraspanin_EC2_sf"/>
</dbReference>
<dbReference type="SUPFAM" id="SSF48652">
    <property type="entry name" value="Tetraspanin"/>
    <property type="match status" value="1"/>
</dbReference>
<dbReference type="PRINTS" id="PR00259">
    <property type="entry name" value="TMFOUR"/>
</dbReference>
<reference evidence="11 12" key="1">
    <citation type="submission" date="2020-10" db="EMBL/GenBank/DDBJ databases">
        <title>Pygocentrus nattereri (red-bellied piranha) genome, fPygNat1, primary haplotype.</title>
        <authorList>
            <person name="Myers G."/>
            <person name="Meyer A."/>
            <person name="Karagic N."/>
            <person name="Pippel M."/>
            <person name="Winkler S."/>
            <person name="Tracey A."/>
            <person name="Wood J."/>
            <person name="Formenti G."/>
            <person name="Howe K."/>
            <person name="Fedrigo O."/>
            <person name="Jarvis E.D."/>
        </authorList>
    </citation>
    <scope>NUCLEOTIDE SEQUENCE [LARGE SCALE GENOMIC DNA]</scope>
</reference>
<comment type="similarity">
    <text evidence="2">Belongs to the tetraspanin (TM4SF) family.</text>
</comment>
<keyword evidence="9" id="KW-0449">Lipoprotein</keyword>
<reference evidence="11" key="2">
    <citation type="submission" date="2025-08" db="UniProtKB">
        <authorList>
            <consortium name="Ensembl"/>
        </authorList>
    </citation>
    <scope>IDENTIFICATION</scope>
</reference>
<dbReference type="GeneTree" id="ENSGT00940000157760"/>
<keyword evidence="4 10" id="KW-0812">Transmembrane</keyword>
<dbReference type="Pfam" id="PF00335">
    <property type="entry name" value="Tetraspanin"/>
    <property type="match status" value="1"/>
</dbReference>
<name>A0A3B4C0J0_PYGNA</name>
<dbReference type="PANTHER" id="PTHR19282">
    <property type="entry name" value="TETRASPANIN"/>
    <property type="match status" value="1"/>
</dbReference>
<feature type="transmembrane region" description="Helical" evidence="10">
    <location>
        <begin position="89"/>
        <end position="115"/>
    </location>
</feature>
<keyword evidence="12" id="KW-1185">Reference proteome</keyword>
<dbReference type="CDD" id="cd03155">
    <property type="entry name" value="CD151_like_LEL"/>
    <property type="match status" value="1"/>
</dbReference>
<organism evidence="11 12">
    <name type="scientific">Pygocentrus nattereri</name>
    <name type="common">Red-bellied piranha</name>
    <dbReference type="NCBI Taxonomy" id="42514"/>
    <lineage>
        <taxon>Eukaryota</taxon>
        <taxon>Metazoa</taxon>
        <taxon>Chordata</taxon>
        <taxon>Craniata</taxon>
        <taxon>Vertebrata</taxon>
        <taxon>Euteleostomi</taxon>
        <taxon>Actinopterygii</taxon>
        <taxon>Neopterygii</taxon>
        <taxon>Teleostei</taxon>
        <taxon>Ostariophysi</taxon>
        <taxon>Characiformes</taxon>
        <taxon>Characoidei</taxon>
        <taxon>Pygocentrus</taxon>
    </lineage>
</organism>
<keyword evidence="6 10" id="KW-0472">Membrane</keyword>
<proteinExistence type="inferred from homology"/>
<keyword evidence="7" id="KW-0564">Palmitate</keyword>
<dbReference type="AlphaFoldDB" id="A0A3B4C0J0"/>
<dbReference type="STRING" id="42514.ENSPNAP00000004405"/>